<evidence type="ECO:0000256" key="3">
    <source>
        <dbReference type="ARBA" id="ARBA00022821"/>
    </source>
</evidence>
<dbReference type="InterPro" id="IPR055414">
    <property type="entry name" value="LRR_R13L4/SHOC2-like"/>
</dbReference>
<dbReference type="InterPro" id="IPR036388">
    <property type="entry name" value="WH-like_DNA-bd_sf"/>
</dbReference>
<organism evidence="9 10">
    <name type="scientific">Hibiscus trionum</name>
    <name type="common">Flower of an hour</name>
    <dbReference type="NCBI Taxonomy" id="183268"/>
    <lineage>
        <taxon>Eukaryota</taxon>
        <taxon>Viridiplantae</taxon>
        <taxon>Streptophyta</taxon>
        <taxon>Embryophyta</taxon>
        <taxon>Tracheophyta</taxon>
        <taxon>Spermatophyta</taxon>
        <taxon>Magnoliopsida</taxon>
        <taxon>eudicotyledons</taxon>
        <taxon>Gunneridae</taxon>
        <taxon>Pentapetalae</taxon>
        <taxon>rosids</taxon>
        <taxon>malvids</taxon>
        <taxon>Malvales</taxon>
        <taxon>Malvaceae</taxon>
        <taxon>Malvoideae</taxon>
        <taxon>Hibiscus</taxon>
    </lineage>
</organism>
<keyword evidence="10" id="KW-1185">Reference proteome</keyword>
<dbReference type="SUPFAM" id="SSF52540">
    <property type="entry name" value="P-loop containing nucleoside triphosphate hydrolases"/>
    <property type="match status" value="1"/>
</dbReference>
<dbReference type="Gene3D" id="3.80.10.10">
    <property type="entry name" value="Ribonuclease Inhibitor"/>
    <property type="match status" value="1"/>
</dbReference>
<dbReference type="Proteomes" id="UP001165190">
    <property type="component" value="Unassembled WGS sequence"/>
</dbReference>
<evidence type="ECO:0000313" key="10">
    <source>
        <dbReference type="Proteomes" id="UP001165190"/>
    </source>
</evidence>
<evidence type="ECO:0000259" key="7">
    <source>
        <dbReference type="Pfam" id="PF23559"/>
    </source>
</evidence>
<protein>
    <recommendedName>
        <fullName evidence="11">Disease resistance protein RGA3</fullName>
    </recommendedName>
</protein>
<dbReference type="GO" id="GO:0051707">
    <property type="term" value="P:response to other organism"/>
    <property type="evidence" value="ECO:0007669"/>
    <property type="project" value="UniProtKB-ARBA"/>
</dbReference>
<feature type="domain" description="Disease resistance R13L4/SHOC-2-like LRR" evidence="8">
    <location>
        <begin position="540"/>
        <end position="765"/>
    </location>
</feature>
<evidence type="ECO:0000256" key="2">
    <source>
        <dbReference type="ARBA" id="ARBA00022741"/>
    </source>
</evidence>
<dbReference type="GO" id="GO:0043531">
    <property type="term" value="F:ADP binding"/>
    <property type="evidence" value="ECO:0007669"/>
    <property type="project" value="InterPro"/>
</dbReference>
<evidence type="ECO:0000313" key="9">
    <source>
        <dbReference type="EMBL" id="GMI84603.1"/>
    </source>
</evidence>
<dbReference type="OrthoDB" id="2018467at2759"/>
<keyword evidence="2" id="KW-0547">Nucleotide-binding</keyword>
<dbReference type="AlphaFoldDB" id="A0A9W7M1V1"/>
<keyword evidence="1" id="KW-0677">Repeat</keyword>
<evidence type="ECO:0000256" key="1">
    <source>
        <dbReference type="ARBA" id="ARBA00022737"/>
    </source>
</evidence>
<dbReference type="InterPro" id="IPR032675">
    <property type="entry name" value="LRR_dom_sf"/>
</dbReference>
<keyword evidence="3" id="KW-0611">Plant defense</keyword>
<dbReference type="InterPro" id="IPR042197">
    <property type="entry name" value="Apaf_helical"/>
</dbReference>
<dbReference type="CDD" id="cd14798">
    <property type="entry name" value="RX-CC_like"/>
    <property type="match status" value="1"/>
</dbReference>
<evidence type="ECO:0000259" key="6">
    <source>
        <dbReference type="Pfam" id="PF18052"/>
    </source>
</evidence>
<evidence type="ECO:0000259" key="8">
    <source>
        <dbReference type="Pfam" id="PF23598"/>
    </source>
</evidence>
<accession>A0A9W7M1V1</accession>
<evidence type="ECO:0000259" key="5">
    <source>
        <dbReference type="Pfam" id="PF00931"/>
    </source>
</evidence>
<dbReference type="InterPro" id="IPR027417">
    <property type="entry name" value="P-loop_NTPase"/>
</dbReference>
<feature type="domain" description="NB-ARC" evidence="5">
    <location>
        <begin position="167"/>
        <end position="340"/>
    </location>
</feature>
<name>A0A9W7M1V1_HIBTR</name>
<proteinExistence type="predicted"/>
<dbReference type="Pfam" id="PF18052">
    <property type="entry name" value="Rx_N"/>
    <property type="match status" value="1"/>
</dbReference>
<dbReference type="GO" id="GO:0006952">
    <property type="term" value="P:defense response"/>
    <property type="evidence" value="ECO:0007669"/>
    <property type="project" value="UniProtKB-KW"/>
</dbReference>
<reference evidence="9" key="1">
    <citation type="submission" date="2023-05" db="EMBL/GenBank/DDBJ databases">
        <title>Genome and transcriptome analyses reveal genes involved in the formation of fine ridges on petal epidermal cells in Hibiscus trionum.</title>
        <authorList>
            <person name="Koshimizu S."/>
            <person name="Masuda S."/>
            <person name="Ishii T."/>
            <person name="Shirasu K."/>
            <person name="Hoshino A."/>
            <person name="Arita M."/>
        </authorList>
    </citation>
    <scope>NUCLEOTIDE SEQUENCE</scope>
    <source>
        <strain evidence="9">Hamamatsu line</strain>
    </source>
</reference>
<dbReference type="PRINTS" id="PR00364">
    <property type="entry name" value="DISEASERSIST"/>
</dbReference>
<dbReference type="FunFam" id="3.40.50.300:FF:001091">
    <property type="entry name" value="Probable disease resistance protein At1g61300"/>
    <property type="match status" value="1"/>
</dbReference>
<evidence type="ECO:0008006" key="11">
    <source>
        <dbReference type="Google" id="ProtNLM"/>
    </source>
</evidence>
<dbReference type="Pfam" id="PF00931">
    <property type="entry name" value="NB-ARC"/>
    <property type="match status" value="1"/>
</dbReference>
<dbReference type="SUPFAM" id="SSF52058">
    <property type="entry name" value="L domain-like"/>
    <property type="match status" value="1"/>
</dbReference>
<keyword evidence="4" id="KW-0067">ATP-binding</keyword>
<dbReference type="Gene3D" id="1.10.8.430">
    <property type="entry name" value="Helical domain of apoptotic protease-activating factors"/>
    <property type="match status" value="1"/>
</dbReference>
<dbReference type="GO" id="GO:0005524">
    <property type="term" value="F:ATP binding"/>
    <property type="evidence" value="ECO:0007669"/>
    <property type="project" value="UniProtKB-KW"/>
</dbReference>
<dbReference type="InterPro" id="IPR038005">
    <property type="entry name" value="RX-like_CC"/>
</dbReference>
<dbReference type="Pfam" id="PF23559">
    <property type="entry name" value="WHD_DRP"/>
    <property type="match status" value="1"/>
</dbReference>
<dbReference type="Gene3D" id="1.10.10.10">
    <property type="entry name" value="Winged helix-like DNA-binding domain superfamily/Winged helix DNA-binding domain"/>
    <property type="match status" value="1"/>
</dbReference>
<dbReference type="InterPro" id="IPR041118">
    <property type="entry name" value="Rx_N"/>
</dbReference>
<dbReference type="Pfam" id="PF23598">
    <property type="entry name" value="LRR_14"/>
    <property type="match status" value="1"/>
</dbReference>
<dbReference type="EMBL" id="BSYR01000020">
    <property type="protein sequence ID" value="GMI84603.1"/>
    <property type="molecule type" value="Genomic_DNA"/>
</dbReference>
<feature type="domain" description="Disease resistance N-terminal" evidence="6">
    <location>
        <begin position="11"/>
        <end position="94"/>
    </location>
</feature>
<comment type="caution">
    <text evidence="9">The sequence shown here is derived from an EMBL/GenBank/DDBJ whole genome shotgun (WGS) entry which is preliminary data.</text>
</comment>
<dbReference type="Gene3D" id="3.40.50.300">
    <property type="entry name" value="P-loop containing nucleotide triphosphate hydrolases"/>
    <property type="match status" value="1"/>
</dbReference>
<dbReference type="InterPro" id="IPR002182">
    <property type="entry name" value="NB-ARC"/>
</dbReference>
<dbReference type="PANTHER" id="PTHR36766">
    <property type="entry name" value="PLANT BROAD-SPECTRUM MILDEW RESISTANCE PROTEIN RPW8"/>
    <property type="match status" value="1"/>
</dbReference>
<gene>
    <name evidence="9" type="ORF">HRI_002129600</name>
</gene>
<dbReference type="InterPro" id="IPR058922">
    <property type="entry name" value="WHD_DRP"/>
</dbReference>
<sequence length="806" mass="93460">MAETFLFTIAERVLEKIAYLSVEEARLAFNVESDLNELKETVTAIKSVLLDAEQKQHRNEKLRLCMWKLRDIFYDAEDVIDDFNCEALRKQDDNHPGNEKVRFLASCCLPLPFSLKMGHKIKEINQRLNKLATEWNRFDLGQGYEVRRVFHRETHSYVHSSDVIGRDDDKENIVDLLMKPSDDRNIPVIPIVGIGGLGKTTLAQFVYNDYRVTSSFSLKIWMCVSEEFDLSRLLKLIIQSVSKGEKCDDSTVDAMQTRLRNLLNDEKFLLVLDDVWNENHVKWNELRDLLRSMGSLSQSKIIVTTRSLKVASIMSSTRPYELKGLPLGDCMTLFTKWAFSDGNESRHPNLMRIGEEIVKKCKGVPLAVRTLGSLLLLKTDASDWISIRDSEIWRLEQSENDILPVLKLSYNHLPSHLQRCLAFLSLYKKDEVYNSKEVVQFWMANGLLEHPKPKQEWEDVGNQYLNGLQSRCLIQKEKDYGMYCTFKMHDLIHDLASDVSQKECRTLNHQTELIDKTVRHLSFRDETLLKVPHVKKLKNVRTVIIHGVTKESLMTLHVSKFKYLRVLRLCDSHFTALPDFIGTLKHLRDLDLTDCRLIQKLPSSFYRLQSLQTLRMKGVPLLQWPDIIESLIELRYLEITIKALHLKAIRSGCWPSLQYLAFHDCDNLQSLFEGMQHLTSLRGLVLYNCPNLVSLPRSLKFLTKLEDLCVSRCKKINLEMEPEDEEDINIQLSLKTFLLSDSDRLTDLPQLLLERSASTLQQIKIINCSSFVVLPPWLQHLIAQNCQLYRREWTRSPNISPREGIN</sequence>
<feature type="domain" description="Disease resistance protein winged helix" evidence="7">
    <location>
        <begin position="426"/>
        <end position="496"/>
    </location>
</feature>
<evidence type="ECO:0000256" key="4">
    <source>
        <dbReference type="ARBA" id="ARBA00022840"/>
    </source>
</evidence>
<dbReference type="Gene3D" id="1.20.5.4130">
    <property type="match status" value="1"/>
</dbReference>
<dbReference type="PANTHER" id="PTHR36766:SF67">
    <property type="entry name" value="DISEASE RESISTANCE PROTEIN RGA3"/>
    <property type="match status" value="1"/>
</dbReference>